<dbReference type="Proteomes" id="UP000198751">
    <property type="component" value="Chromosome I"/>
</dbReference>
<feature type="transmembrane region" description="Helical" evidence="7">
    <location>
        <begin position="216"/>
        <end position="236"/>
    </location>
</feature>
<keyword evidence="2 7" id="KW-0813">Transport</keyword>
<dbReference type="PANTHER" id="PTHR43744:SF3">
    <property type="entry name" value="LACTOSE TRANSPORT SYSTEM PERMEASE PROTEIN LACG"/>
    <property type="match status" value="1"/>
</dbReference>
<keyword evidence="6 7" id="KW-0472">Membrane</keyword>
<evidence type="ECO:0000313" key="10">
    <source>
        <dbReference type="Proteomes" id="UP000198751"/>
    </source>
</evidence>
<evidence type="ECO:0000256" key="6">
    <source>
        <dbReference type="ARBA" id="ARBA00023136"/>
    </source>
</evidence>
<keyword evidence="4 7" id="KW-0812">Transmembrane</keyword>
<dbReference type="PANTHER" id="PTHR43744">
    <property type="entry name" value="ABC TRANSPORTER PERMEASE PROTEIN MG189-RELATED-RELATED"/>
    <property type="match status" value="1"/>
</dbReference>
<keyword evidence="10" id="KW-1185">Reference proteome</keyword>
<evidence type="ECO:0000256" key="2">
    <source>
        <dbReference type="ARBA" id="ARBA00022448"/>
    </source>
</evidence>
<dbReference type="CDD" id="cd06261">
    <property type="entry name" value="TM_PBP2"/>
    <property type="match status" value="1"/>
</dbReference>
<comment type="subcellular location">
    <subcellularLocation>
        <location evidence="1 7">Cell membrane</location>
        <topology evidence="1 7">Multi-pass membrane protein</topology>
    </subcellularLocation>
</comment>
<comment type="similarity">
    <text evidence="7">Belongs to the binding-protein-dependent transport system permease family.</text>
</comment>
<name>A0A1H2BV56_9MICC</name>
<evidence type="ECO:0000259" key="8">
    <source>
        <dbReference type="PROSITE" id="PS50928"/>
    </source>
</evidence>
<keyword evidence="3" id="KW-1003">Cell membrane</keyword>
<dbReference type="RefSeq" id="WP_091723508.1">
    <property type="nucleotide sequence ID" value="NZ_LT629779.1"/>
</dbReference>
<keyword evidence="5 7" id="KW-1133">Transmembrane helix</keyword>
<accession>A0A1H2BV56</accession>
<gene>
    <name evidence="9" type="ORF">SAMN04489743_3975</name>
</gene>
<feature type="transmembrane region" description="Helical" evidence="7">
    <location>
        <begin position="243"/>
        <end position="264"/>
    </location>
</feature>
<evidence type="ECO:0000256" key="4">
    <source>
        <dbReference type="ARBA" id="ARBA00022692"/>
    </source>
</evidence>
<feature type="transmembrane region" description="Helical" evidence="7">
    <location>
        <begin position="145"/>
        <end position="168"/>
    </location>
</feature>
<proteinExistence type="inferred from homology"/>
<evidence type="ECO:0000313" key="9">
    <source>
        <dbReference type="EMBL" id="SDT61656.1"/>
    </source>
</evidence>
<dbReference type="AlphaFoldDB" id="A0A1H2BV56"/>
<protein>
    <submittedName>
        <fullName evidence="9">Carbohydrate ABC transporter membrane protein 2, CUT1 family</fullName>
    </submittedName>
</protein>
<reference evidence="10" key="1">
    <citation type="submission" date="2016-10" db="EMBL/GenBank/DDBJ databases">
        <authorList>
            <person name="Varghese N."/>
            <person name="Submissions S."/>
        </authorList>
    </citation>
    <scope>NUCLEOTIDE SEQUENCE [LARGE SCALE GENOMIC DNA]</scope>
    <source>
        <strain evidence="10">IMMIB L-1606</strain>
    </source>
</reference>
<dbReference type="GO" id="GO:0005886">
    <property type="term" value="C:plasma membrane"/>
    <property type="evidence" value="ECO:0007669"/>
    <property type="project" value="UniProtKB-SubCell"/>
</dbReference>
<dbReference type="Pfam" id="PF00528">
    <property type="entry name" value="BPD_transp_1"/>
    <property type="match status" value="1"/>
</dbReference>
<organism evidence="9 10">
    <name type="scientific">Pseudarthrobacter equi</name>
    <dbReference type="NCBI Taxonomy" id="728066"/>
    <lineage>
        <taxon>Bacteria</taxon>
        <taxon>Bacillati</taxon>
        <taxon>Actinomycetota</taxon>
        <taxon>Actinomycetes</taxon>
        <taxon>Micrococcales</taxon>
        <taxon>Micrococcaceae</taxon>
        <taxon>Pseudarthrobacter</taxon>
    </lineage>
</organism>
<feature type="transmembrane region" description="Helical" evidence="7">
    <location>
        <begin position="77"/>
        <end position="98"/>
    </location>
</feature>
<feature type="transmembrane region" description="Helical" evidence="7">
    <location>
        <begin position="12"/>
        <end position="30"/>
    </location>
</feature>
<feature type="transmembrane region" description="Helical" evidence="7">
    <location>
        <begin position="110"/>
        <end position="130"/>
    </location>
</feature>
<evidence type="ECO:0000256" key="7">
    <source>
        <dbReference type="RuleBase" id="RU363032"/>
    </source>
</evidence>
<dbReference type="InterPro" id="IPR000515">
    <property type="entry name" value="MetI-like"/>
</dbReference>
<feature type="transmembrane region" description="Helical" evidence="7">
    <location>
        <begin position="189"/>
        <end position="210"/>
    </location>
</feature>
<dbReference type="Gene3D" id="1.10.3720.10">
    <property type="entry name" value="MetI-like"/>
    <property type="match status" value="1"/>
</dbReference>
<sequence>MFRYTKKTLLREALLILVALIFLLPFYFLINLSLKNGNDALTTSAMQLVTNPTLDAFGQAIRGGRQATLMDGMLNSIIITAGSVLILVAVGSISAYTLSRRTGKLSKAAMGLILVTMVLPAQAAIIPIYVGMRNVGLVGTHAGTIIMYAGALLPISIFLYMGFTNGIARDYEEAAQIDGASRFTVFRKIIFPLLSPATGTVAIFTGLIVWNDFFTGLIFLNGSDAVTLPVVIYNFVGESVSQWNVIFAAIIISMIPILAFFLVAQKQFIQGFTGGVKS</sequence>
<dbReference type="PROSITE" id="PS50928">
    <property type="entry name" value="ABC_TM1"/>
    <property type="match status" value="1"/>
</dbReference>
<evidence type="ECO:0000256" key="5">
    <source>
        <dbReference type="ARBA" id="ARBA00022989"/>
    </source>
</evidence>
<dbReference type="SUPFAM" id="SSF161098">
    <property type="entry name" value="MetI-like"/>
    <property type="match status" value="1"/>
</dbReference>
<dbReference type="EMBL" id="LT629779">
    <property type="protein sequence ID" value="SDT61656.1"/>
    <property type="molecule type" value="Genomic_DNA"/>
</dbReference>
<feature type="domain" description="ABC transmembrane type-1" evidence="8">
    <location>
        <begin position="73"/>
        <end position="264"/>
    </location>
</feature>
<evidence type="ECO:0000256" key="1">
    <source>
        <dbReference type="ARBA" id="ARBA00004651"/>
    </source>
</evidence>
<dbReference type="GO" id="GO:0055085">
    <property type="term" value="P:transmembrane transport"/>
    <property type="evidence" value="ECO:0007669"/>
    <property type="project" value="InterPro"/>
</dbReference>
<dbReference type="OrthoDB" id="3521657at2"/>
<evidence type="ECO:0000256" key="3">
    <source>
        <dbReference type="ARBA" id="ARBA00022475"/>
    </source>
</evidence>
<dbReference type="InterPro" id="IPR035906">
    <property type="entry name" value="MetI-like_sf"/>
</dbReference>